<dbReference type="SMART" id="SM00640">
    <property type="entry name" value="Glyco_32"/>
    <property type="match status" value="1"/>
</dbReference>
<dbReference type="Gene3D" id="2.115.10.20">
    <property type="entry name" value="Glycosyl hydrolase domain, family 43"/>
    <property type="match status" value="1"/>
</dbReference>
<dbReference type="EMBL" id="BAABKG010000001">
    <property type="protein sequence ID" value="GAA5144319.1"/>
    <property type="molecule type" value="Genomic_DNA"/>
</dbReference>
<evidence type="ECO:0000256" key="1">
    <source>
        <dbReference type="ARBA" id="ARBA00009902"/>
    </source>
</evidence>
<proteinExistence type="inferred from homology"/>
<organism evidence="6 7">
    <name type="scientific">Nocardioides marinquilinus</name>
    <dbReference type="NCBI Taxonomy" id="1210400"/>
    <lineage>
        <taxon>Bacteria</taxon>
        <taxon>Bacillati</taxon>
        <taxon>Actinomycetota</taxon>
        <taxon>Actinomycetes</taxon>
        <taxon>Propionibacteriales</taxon>
        <taxon>Nocardioidaceae</taxon>
        <taxon>Nocardioides</taxon>
    </lineage>
</organism>
<dbReference type="InterPro" id="IPR001362">
    <property type="entry name" value="Glyco_hydro_32"/>
</dbReference>
<evidence type="ECO:0000313" key="7">
    <source>
        <dbReference type="Proteomes" id="UP001500221"/>
    </source>
</evidence>
<name>A0ABP9PFY8_9ACTN</name>
<feature type="domain" description="Glycosyl hydrolase family 32 N-terminal" evidence="5">
    <location>
        <begin position="18"/>
        <end position="213"/>
    </location>
</feature>
<dbReference type="CDD" id="cd18609">
    <property type="entry name" value="GH32-like"/>
    <property type="match status" value="1"/>
</dbReference>
<comment type="similarity">
    <text evidence="1">Belongs to the glycosyl hydrolase 32 family.</text>
</comment>
<comment type="caution">
    <text evidence="6">The sequence shown here is derived from an EMBL/GenBank/DDBJ whole genome shotgun (WGS) entry which is preliminary data.</text>
</comment>
<reference evidence="7" key="1">
    <citation type="journal article" date="2019" name="Int. J. Syst. Evol. Microbiol.">
        <title>The Global Catalogue of Microorganisms (GCM) 10K type strain sequencing project: providing services to taxonomists for standard genome sequencing and annotation.</title>
        <authorList>
            <consortium name="The Broad Institute Genomics Platform"/>
            <consortium name="The Broad Institute Genome Sequencing Center for Infectious Disease"/>
            <person name="Wu L."/>
            <person name="Ma J."/>
        </authorList>
    </citation>
    <scope>NUCLEOTIDE SEQUENCE [LARGE SCALE GENOMIC DNA]</scope>
    <source>
        <strain evidence="7">JCM 18459</strain>
    </source>
</reference>
<dbReference type="InterPro" id="IPR023296">
    <property type="entry name" value="Glyco_hydro_beta-prop_sf"/>
</dbReference>
<dbReference type="RefSeq" id="WP_345455517.1">
    <property type="nucleotide sequence ID" value="NZ_BAABKG010000001.1"/>
</dbReference>
<dbReference type="SUPFAM" id="SSF75005">
    <property type="entry name" value="Arabinanase/levansucrase/invertase"/>
    <property type="match status" value="1"/>
</dbReference>
<dbReference type="Proteomes" id="UP001500221">
    <property type="component" value="Unassembled WGS sequence"/>
</dbReference>
<dbReference type="PANTHER" id="PTHR43101">
    <property type="entry name" value="BETA-FRUCTOSIDASE"/>
    <property type="match status" value="1"/>
</dbReference>
<accession>A0ABP9PFY8</accession>
<dbReference type="InterPro" id="IPR051214">
    <property type="entry name" value="GH32_Enzymes"/>
</dbReference>
<keyword evidence="4" id="KW-0326">Glycosidase</keyword>
<evidence type="ECO:0000256" key="4">
    <source>
        <dbReference type="ARBA" id="ARBA00023295"/>
    </source>
</evidence>
<protein>
    <recommendedName>
        <fullName evidence="2">beta-fructofuranosidase</fullName>
        <ecNumber evidence="2">3.2.1.26</ecNumber>
    </recommendedName>
</protein>
<sequence>MLDLPDDWVWDFWHVGEGGRHHLFFLHAPRSLGDPDLRHEHARVGHAVSDDLVTWQRLPDALAPQPAPAFDDLACWTGSVAREPGGRWWLFTSGITRAEGTGVQRIGSAWSHDLVGFTRTDLVLEADPRWYDVAGGTDPNGETHWRDPFVMRDDAGTWHMYVTARTGGRRGGGVVGHATSSDLRQWDVGPPLSPASGRFDQLEVLSLARVEGRWALTFSCLGPEMPGAEPGDGGVWTVAVDGPGAPVDLTRAVRLVGQDHYVGRVVDGPDGPALLAFRNEGPDGRFVGGVTDPVPVTWRDDGAALRLA</sequence>
<evidence type="ECO:0000313" key="6">
    <source>
        <dbReference type="EMBL" id="GAA5144319.1"/>
    </source>
</evidence>
<keyword evidence="7" id="KW-1185">Reference proteome</keyword>
<dbReference type="EC" id="3.2.1.26" evidence="2"/>
<evidence type="ECO:0000259" key="5">
    <source>
        <dbReference type="Pfam" id="PF00251"/>
    </source>
</evidence>
<dbReference type="InterPro" id="IPR013148">
    <property type="entry name" value="Glyco_hydro_32_N"/>
</dbReference>
<gene>
    <name evidence="6" type="ORF">GCM10023340_11950</name>
</gene>
<dbReference type="Pfam" id="PF00251">
    <property type="entry name" value="Glyco_hydro_32N"/>
    <property type="match status" value="1"/>
</dbReference>
<evidence type="ECO:0000256" key="2">
    <source>
        <dbReference type="ARBA" id="ARBA00012758"/>
    </source>
</evidence>
<keyword evidence="3" id="KW-0378">Hydrolase</keyword>
<evidence type="ECO:0000256" key="3">
    <source>
        <dbReference type="ARBA" id="ARBA00022801"/>
    </source>
</evidence>
<dbReference type="PANTHER" id="PTHR43101:SF1">
    <property type="entry name" value="BETA-FRUCTOSIDASE"/>
    <property type="match status" value="1"/>
</dbReference>